<feature type="region of interest" description="Disordered" evidence="9">
    <location>
        <begin position="1"/>
        <end position="56"/>
    </location>
</feature>
<evidence type="ECO:0000256" key="9">
    <source>
        <dbReference type="SAM" id="MobiDB-lite"/>
    </source>
</evidence>
<dbReference type="SUPFAM" id="SSF57850">
    <property type="entry name" value="RING/U-box"/>
    <property type="match status" value="1"/>
</dbReference>
<keyword evidence="6" id="KW-0833">Ubl conjugation pathway</keyword>
<feature type="compositionally biased region" description="Basic and acidic residues" evidence="9">
    <location>
        <begin position="10"/>
        <end position="21"/>
    </location>
</feature>
<evidence type="ECO:0000313" key="12">
    <source>
        <dbReference type="Proteomes" id="UP001431209"/>
    </source>
</evidence>
<evidence type="ECO:0000256" key="2">
    <source>
        <dbReference type="ARBA" id="ARBA00012483"/>
    </source>
</evidence>
<organism evidence="11 12">
    <name type="scientific">Acrasis kona</name>
    <dbReference type="NCBI Taxonomy" id="1008807"/>
    <lineage>
        <taxon>Eukaryota</taxon>
        <taxon>Discoba</taxon>
        <taxon>Heterolobosea</taxon>
        <taxon>Tetramitia</taxon>
        <taxon>Eutetramitia</taxon>
        <taxon>Acrasidae</taxon>
        <taxon>Acrasis</taxon>
    </lineage>
</organism>
<evidence type="ECO:0000256" key="6">
    <source>
        <dbReference type="ARBA" id="ARBA00022786"/>
    </source>
</evidence>
<dbReference type="Pfam" id="PF13639">
    <property type="entry name" value="zf-RING_2"/>
    <property type="match status" value="1"/>
</dbReference>
<dbReference type="InterPro" id="IPR001841">
    <property type="entry name" value="Znf_RING"/>
</dbReference>
<dbReference type="SMART" id="SM00184">
    <property type="entry name" value="RING"/>
    <property type="match status" value="1"/>
</dbReference>
<evidence type="ECO:0000256" key="7">
    <source>
        <dbReference type="ARBA" id="ARBA00022833"/>
    </source>
</evidence>
<feature type="domain" description="RING-type" evidence="10">
    <location>
        <begin position="242"/>
        <end position="283"/>
    </location>
</feature>
<dbReference type="Gene3D" id="3.30.40.10">
    <property type="entry name" value="Zinc/RING finger domain, C3HC4 (zinc finger)"/>
    <property type="match status" value="1"/>
</dbReference>
<dbReference type="GO" id="GO:0061630">
    <property type="term" value="F:ubiquitin protein ligase activity"/>
    <property type="evidence" value="ECO:0007669"/>
    <property type="project" value="UniProtKB-EC"/>
</dbReference>
<sequence>MNQLQQYRQEQARRYQNEHNQHISTPSRTLREPEQHIQLESRQSTEQTNEEALTDEEYARRLQAEFDRENELLSAEQQPTPQQRLEDQLSEIRQIQSQRRRLEQPQNPFGLFNAPNNIQYPEEDEDEEETGMFNPLHYFLGRPRRSHPDLDPPTFEDEFFPFGTPNPFFVPRNPNGPQIFIRREYGDEGAGGDDLGSYEEILQLQERMGFVNKGASQDQIEGTSIKFKIENLEQVPQDNKECMICFDEFKEQDEVRRLPCLHLFHVPCIDKWLLSNSTCPICKTDVKEMPNQQ</sequence>
<evidence type="ECO:0000313" key="11">
    <source>
        <dbReference type="EMBL" id="KAL0480391.1"/>
    </source>
</evidence>
<evidence type="ECO:0000256" key="5">
    <source>
        <dbReference type="ARBA" id="ARBA00022771"/>
    </source>
</evidence>
<dbReference type="Proteomes" id="UP001431209">
    <property type="component" value="Unassembled WGS sequence"/>
</dbReference>
<keyword evidence="3" id="KW-0808">Transferase</keyword>
<dbReference type="AlphaFoldDB" id="A0AAW2YTW1"/>
<evidence type="ECO:0000256" key="8">
    <source>
        <dbReference type="PROSITE-ProRule" id="PRU00175"/>
    </source>
</evidence>
<comment type="catalytic activity">
    <reaction evidence="1">
        <text>S-ubiquitinyl-[E2 ubiquitin-conjugating enzyme]-L-cysteine + [acceptor protein]-L-lysine = [E2 ubiquitin-conjugating enzyme]-L-cysteine + N(6)-ubiquitinyl-[acceptor protein]-L-lysine.</text>
        <dbReference type="EC" id="2.3.2.27"/>
    </reaction>
</comment>
<keyword evidence="7" id="KW-0862">Zinc</keyword>
<dbReference type="CDD" id="cd16474">
    <property type="entry name" value="RING-H2_RNF111-like"/>
    <property type="match status" value="1"/>
</dbReference>
<comment type="caution">
    <text evidence="11">The sequence shown here is derived from an EMBL/GenBank/DDBJ whole genome shotgun (WGS) entry which is preliminary data.</text>
</comment>
<dbReference type="PANTHER" id="PTHR22937:SF65">
    <property type="entry name" value="E3 UBIQUITIN-PROTEIN LIGASE ARK2C"/>
    <property type="match status" value="1"/>
</dbReference>
<feature type="region of interest" description="Disordered" evidence="9">
    <location>
        <begin position="97"/>
        <end position="117"/>
    </location>
</feature>
<evidence type="ECO:0000256" key="3">
    <source>
        <dbReference type="ARBA" id="ARBA00022679"/>
    </source>
</evidence>
<proteinExistence type="predicted"/>
<evidence type="ECO:0000256" key="4">
    <source>
        <dbReference type="ARBA" id="ARBA00022723"/>
    </source>
</evidence>
<evidence type="ECO:0000256" key="1">
    <source>
        <dbReference type="ARBA" id="ARBA00000900"/>
    </source>
</evidence>
<protein>
    <recommendedName>
        <fullName evidence="2">RING-type E3 ubiquitin transferase</fullName>
        <ecNumber evidence="2">2.3.2.27</ecNumber>
    </recommendedName>
</protein>
<reference evidence="11 12" key="1">
    <citation type="submission" date="2024-03" db="EMBL/GenBank/DDBJ databases">
        <title>The Acrasis kona genome and developmental transcriptomes reveal deep origins of eukaryotic multicellular pathways.</title>
        <authorList>
            <person name="Sheikh S."/>
            <person name="Fu C.-J."/>
            <person name="Brown M.W."/>
            <person name="Baldauf S.L."/>
        </authorList>
    </citation>
    <scope>NUCLEOTIDE SEQUENCE [LARGE SCALE GENOMIC DNA]</scope>
    <source>
        <strain evidence="11 12">ATCC MYA-3509</strain>
    </source>
</reference>
<dbReference type="InterPro" id="IPR045191">
    <property type="entry name" value="MBR1/2-like"/>
</dbReference>
<keyword evidence="4" id="KW-0479">Metal-binding</keyword>
<dbReference type="PROSITE" id="PS50089">
    <property type="entry name" value="ZF_RING_2"/>
    <property type="match status" value="1"/>
</dbReference>
<keyword evidence="5 8" id="KW-0863">Zinc-finger</keyword>
<feature type="compositionally biased region" description="Basic and acidic residues" evidence="9">
    <location>
        <begin position="29"/>
        <end position="39"/>
    </location>
</feature>
<dbReference type="GO" id="GO:0008270">
    <property type="term" value="F:zinc ion binding"/>
    <property type="evidence" value="ECO:0007669"/>
    <property type="project" value="UniProtKB-KW"/>
</dbReference>
<dbReference type="PANTHER" id="PTHR22937">
    <property type="entry name" value="E3 UBIQUITIN-PROTEIN LIGASE RNF165"/>
    <property type="match status" value="1"/>
</dbReference>
<dbReference type="EC" id="2.3.2.27" evidence="2"/>
<gene>
    <name evidence="11" type="ORF">AKO1_011096</name>
</gene>
<dbReference type="InterPro" id="IPR013083">
    <property type="entry name" value="Znf_RING/FYVE/PHD"/>
</dbReference>
<keyword evidence="12" id="KW-1185">Reference proteome</keyword>
<evidence type="ECO:0000259" key="10">
    <source>
        <dbReference type="PROSITE" id="PS50089"/>
    </source>
</evidence>
<dbReference type="EMBL" id="JAOPGA020000657">
    <property type="protein sequence ID" value="KAL0480391.1"/>
    <property type="molecule type" value="Genomic_DNA"/>
</dbReference>
<name>A0AAW2YTW1_9EUKA</name>
<accession>A0AAW2YTW1</accession>